<evidence type="ECO:0000313" key="3">
    <source>
        <dbReference type="Proteomes" id="UP000241507"/>
    </source>
</evidence>
<feature type="transmembrane region" description="Helical" evidence="1">
    <location>
        <begin position="20"/>
        <end position="40"/>
    </location>
</feature>
<protein>
    <submittedName>
        <fullName evidence="2">DUF2254 domain-containing protein</fullName>
    </submittedName>
</protein>
<feature type="transmembrane region" description="Helical" evidence="1">
    <location>
        <begin position="71"/>
        <end position="93"/>
    </location>
</feature>
<dbReference type="EMBL" id="CP028136">
    <property type="protein sequence ID" value="AVR45807.1"/>
    <property type="molecule type" value="Genomic_DNA"/>
</dbReference>
<feature type="transmembrane region" description="Helical" evidence="1">
    <location>
        <begin position="113"/>
        <end position="132"/>
    </location>
</feature>
<dbReference type="RefSeq" id="WP_107012583.1">
    <property type="nucleotide sequence ID" value="NZ_CP028136.1"/>
</dbReference>
<keyword evidence="1" id="KW-0472">Membrane</keyword>
<reference evidence="3" key="1">
    <citation type="submission" date="2018-03" db="EMBL/GenBank/DDBJ databases">
        <title>Gramella fulva sp. nov., isolated from a dry surface of tidal flat.</title>
        <authorList>
            <person name="Hwang S.H."/>
            <person name="Hwang W.M."/>
            <person name="Kang K."/>
            <person name="Ahn T.-Y."/>
        </authorList>
    </citation>
    <scope>NUCLEOTIDE SEQUENCE [LARGE SCALE GENOMIC DNA]</scope>
    <source>
        <strain evidence="3">SH35</strain>
    </source>
</reference>
<accession>A0A2R3Z6A1</accession>
<dbReference type="Proteomes" id="UP000241507">
    <property type="component" value="Chromosome"/>
</dbReference>
<evidence type="ECO:0000256" key="1">
    <source>
        <dbReference type="SAM" id="Phobius"/>
    </source>
</evidence>
<dbReference type="Pfam" id="PF10011">
    <property type="entry name" value="DUF2254"/>
    <property type="match status" value="1"/>
</dbReference>
<dbReference type="OrthoDB" id="2955631at2"/>
<keyword evidence="1" id="KW-0812">Transmembrane</keyword>
<feature type="transmembrane region" description="Helical" evidence="1">
    <location>
        <begin position="144"/>
        <end position="164"/>
    </location>
</feature>
<sequence>MKHLYNKLINFFNSVRNNIAFYPTLLAALGFNFAFLMIYLEERGISTYLLETVPVLVVDNGNTAMTLLSSFITGLISMMVFSFSMVMVLLNQASSNYSPRLLPGLISDKNHQFILGIYLFTILYCIFILFSIQPTGDKYQVPGFAVLLSILFTVVCICAFIYFIHNISHNIQINNILDQIFHLAEKRLSRLIEAEDGGDKDFPDTSGWYGYHSEKTGYFQNVALNSIIDICKKEETKIEILPVKGIFVLQRIPLFKSEKELDEETVKEILSNFNFARGELVADNYALAFKQITEIIVKAMSPGINDPGTALNGIDYLTELFALRMKKRDQSIIAKDENVYVKVATVNFAELMYNVLASIRVYCKHDIILIQKLSTMFIYLKSQEAIHSFYYDVIKNEAKILLEDAYESIENKSDLKVIERLARKLDIKTEKFKIDNLPLTHGINK</sequence>
<proteinExistence type="predicted"/>
<gene>
    <name evidence="2" type="ORF">C7S20_11405</name>
</gene>
<keyword evidence="1" id="KW-1133">Transmembrane helix</keyword>
<keyword evidence="3" id="KW-1185">Reference proteome</keyword>
<dbReference type="KEGG" id="grs:C7S20_11405"/>
<dbReference type="InterPro" id="IPR018723">
    <property type="entry name" value="DUF2254_membrane"/>
</dbReference>
<evidence type="ECO:0000313" key="2">
    <source>
        <dbReference type="EMBL" id="AVR45807.1"/>
    </source>
</evidence>
<name>A0A2R3Z6A1_9FLAO</name>
<organism evidence="2 3">
    <name type="scientific">Christiangramia fulva</name>
    <dbReference type="NCBI Taxonomy" id="2126553"/>
    <lineage>
        <taxon>Bacteria</taxon>
        <taxon>Pseudomonadati</taxon>
        <taxon>Bacteroidota</taxon>
        <taxon>Flavobacteriia</taxon>
        <taxon>Flavobacteriales</taxon>
        <taxon>Flavobacteriaceae</taxon>
        <taxon>Christiangramia</taxon>
    </lineage>
</organism>
<dbReference type="AlphaFoldDB" id="A0A2R3Z6A1"/>